<dbReference type="GO" id="GO:0005686">
    <property type="term" value="C:U2 snRNP"/>
    <property type="evidence" value="ECO:0007669"/>
    <property type="project" value="TreeGrafter"/>
</dbReference>
<dbReference type="InterPro" id="IPR022030">
    <property type="entry name" value="SF3A1_dom"/>
</dbReference>
<evidence type="ECO:0000256" key="5">
    <source>
        <dbReference type="ARBA" id="ARBA00023187"/>
    </source>
</evidence>
<keyword evidence="5" id="KW-0508">mRNA splicing</keyword>
<dbReference type="FunFam" id="1.10.10.790:FF:000002">
    <property type="entry name" value="Splicing factor 3A subunit 1"/>
    <property type="match status" value="1"/>
</dbReference>
<dbReference type="PANTHER" id="PTHR15316:SF1">
    <property type="entry name" value="SPLICING FACTOR 3A SUBUNIT 1"/>
    <property type="match status" value="1"/>
</dbReference>
<name>A0A1Z5KDI8_FISSO</name>
<dbReference type="GO" id="GO:0003723">
    <property type="term" value="F:RNA binding"/>
    <property type="evidence" value="ECO:0007669"/>
    <property type="project" value="InterPro"/>
</dbReference>
<evidence type="ECO:0000256" key="2">
    <source>
        <dbReference type="ARBA" id="ARBA00022664"/>
    </source>
</evidence>
<proteinExistence type="predicted"/>
<organism evidence="10 11">
    <name type="scientific">Fistulifera solaris</name>
    <name type="common">Oleaginous diatom</name>
    <dbReference type="NCBI Taxonomy" id="1519565"/>
    <lineage>
        <taxon>Eukaryota</taxon>
        <taxon>Sar</taxon>
        <taxon>Stramenopiles</taxon>
        <taxon>Ochrophyta</taxon>
        <taxon>Bacillariophyta</taxon>
        <taxon>Bacillariophyceae</taxon>
        <taxon>Bacillariophycidae</taxon>
        <taxon>Naviculales</taxon>
        <taxon>Naviculaceae</taxon>
        <taxon>Fistulifera</taxon>
    </lineage>
</organism>
<dbReference type="Proteomes" id="UP000198406">
    <property type="component" value="Unassembled WGS sequence"/>
</dbReference>
<keyword evidence="2" id="KW-0507">mRNA processing</keyword>
<evidence type="ECO:0000259" key="8">
    <source>
        <dbReference type="PROSITE" id="PS50053"/>
    </source>
</evidence>
<dbReference type="InParanoid" id="A0A1Z5KDI8"/>
<dbReference type="InterPro" id="IPR035967">
    <property type="entry name" value="SWAP/Surp_sf"/>
</dbReference>
<dbReference type="InterPro" id="IPR000061">
    <property type="entry name" value="Surp"/>
</dbReference>
<feature type="region of interest" description="Disordered" evidence="7">
    <location>
        <begin position="444"/>
        <end position="500"/>
    </location>
</feature>
<evidence type="ECO:0000256" key="4">
    <source>
        <dbReference type="ARBA" id="ARBA00022737"/>
    </source>
</evidence>
<feature type="region of interest" description="Disordered" evidence="7">
    <location>
        <begin position="136"/>
        <end position="157"/>
    </location>
</feature>
<evidence type="ECO:0000313" key="11">
    <source>
        <dbReference type="Proteomes" id="UP000198406"/>
    </source>
</evidence>
<dbReference type="AlphaFoldDB" id="A0A1Z5KDI8"/>
<accession>A0A1Z5KDI8</accession>
<feature type="compositionally biased region" description="Acidic residues" evidence="7">
    <location>
        <begin position="335"/>
        <end position="344"/>
    </location>
</feature>
<dbReference type="PROSITE" id="PS50128">
    <property type="entry name" value="SURP"/>
    <property type="match status" value="2"/>
</dbReference>
<dbReference type="InterPro" id="IPR045146">
    <property type="entry name" value="SF3A1"/>
</dbReference>
<evidence type="ECO:0000259" key="9">
    <source>
        <dbReference type="PROSITE" id="PS50128"/>
    </source>
</evidence>
<dbReference type="CDD" id="cd01800">
    <property type="entry name" value="Ubl_SF3a120"/>
    <property type="match status" value="1"/>
</dbReference>
<feature type="compositionally biased region" description="Basic and acidic residues" evidence="7">
    <location>
        <begin position="76"/>
        <end position="102"/>
    </location>
</feature>
<dbReference type="GO" id="GO:0045292">
    <property type="term" value="P:mRNA cis splicing, via spliceosome"/>
    <property type="evidence" value="ECO:0007669"/>
    <property type="project" value="InterPro"/>
</dbReference>
<comment type="subcellular location">
    <subcellularLocation>
        <location evidence="1">Nucleus</location>
    </subcellularLocation>
</comment>
<feature type="domain" description="SURP motif" evidence="9">
    <location>
        <begin position="16"/>
        <end position="59"/>
    </location>
</feature>
<feature type="compositionally biased region" description="Basic and acidic residues" evidence="7">
    <location>
        <begin position="444"/>
        <end position="454"/>
    </location>
</feature>
<dbReference type="Gene3D" id="3.10.20.90">
    <property type="entry name" value="Phosphatidylinositol 3-kinase Catalytic Subunit, Chain A, domain 1"/>
    <property type="match status" value="1"/>
</dbReference>
<dbReference type="EMBL" id="BDSP01000207">
    <property type="protein sequence ID" value="GAX24287.1"/>
    <property type="molecule type" value="Genomic_DNA"/>
</dbReference>
<evidence type="ECO:0000256" key="1">
    <source>
        <dbReference type="ARBA" id="ARBA00004123"/>
    </source>
</evidence>
<dbReference type="FunCoup" id="A0A1Z5KDI8">
    <property type="interactions" value="957"/>
</dbReference>
<dbReference type="OrthoDB" id="447637at2759"/>
<sequence length="656" mass="72689">MVIQGIIRPPPEIRAVADRTALYVSKNGRAFEKKILASEKGKQPKFAFLHETSPFHAYYENRVQFYENGGEDETEGKEFEKKVEDKASEQPVEKENETLTKEKRAHRVTSVADPVAKALLAQRAKIAQFRKATIDTSNATTGENDETQEKQQAATIPPPPPLHFVNVVAPASLSLAQIETIQLVAQFTALDGRGGSFLSQLALREWTNPEFGFCQTRHPHFAYFSALVDSYRRVLESWTDRSSTSADGVKELANNAAKCLEVAAYRAEYERDQEEQRSKQDDGGALVDQVDWHNFVVVETIDFPSDEVVEISMLPPPPSQFINPLGTANKQNQMDESDEDDDRGDEQIRVVSSYQPKVVATHQQNKLETVIDPITGKRVAVQDMPEHVRIQLLDPKWAEERKKFQEKQKDSNLVSSDMMASNLERLSQARGDAFGNKEYTLLNNKDRTNAEESRAFTGDKSNSNEVGPTLPSAPLPDLSSRKRQGMSLPVPAPPINDTMQPDLKRQRVDQEAPSVPIPPPPPPPIRPEEAFAAAAVPVTLANSTPADGLLSEAEFAASLDKPTVTLQIRIPNDPSQMAWNFYGQIVSISVDVMSTVKDLKDDIARAHLNSMPSNKIQLKHVGTGNFLSNPKTLASLNIGPTATLELATRTRGGRKV</sequence>
<dbReference type="GO" id="GO:0071013">
    <property type="term" value="C:catalytic step 2 spliceosome"/>
    <property type="evidence" value="ECO:0007669"/>
    <property type="project" value="TreeGrafter"/>
</dbReference>
<reference evidence="10 11" key="1">
    <citation type="journal article" date="2015" name="Plant Cell">
        <title>Oil accumulation by the oleaginous diatom Fistulifera solaris as revealed by the genome and transcriptome.</title>
        <authorList>
            <person name="Tanaka T."/>
            <person name="Maeda Y."/>
            <person name="Veluchamy A."/>
            <person name="Tanaka M."/>
            <person name="Abida H."/>
            <person name="Marechal E."/>
            <person name="Bowler C."/>
            <person name="Muto M."/>
            <person name="Sunaga Y."/>
            <person name="Tanaka M."/>
            <person name="Yoshino T."/>
            <person name="Taniguchi T."/>
            <person name="Fukuda Y."/>
            <person name="Nemoto M."/>
            <person name="Matsumoto M."/>
            <person name="Wong P.S."/>
            <person name="Aburatani S."/>
            <person name="Fujibuchi W."/>
        </authorList>
    </citation>
    <scope>NUCLEOTIDE SEQUENCE [LARGE SCALE GENOMIC DNA]</scope>
    <source>
        <strain evidence="10 11">JPCC DA0580</strain>
    </source>
</reference>
<keyword evidence="6" id="KW-0539">Nucleus</keyword>
<dbReference type="SUPFAM" id="SSF54236">
    <property type="entry name" value="Ubiquitin-like"/>
    <property type="match status" value="1"/>
</dbReference>
<dbReference type="Gene3D" id="1.10.10.790">
    <property type="entry name" value="Surp module"/>
    <property type="match status" value="2"/>
</dbReference>
<evidence type="ECO:0000256" key="7">
    <source>
        <dbReference type="SAM" id="MobiDB-lite"/>
    </source>
</evidence>
<feature type="domain" description="SURP motif" evidence="9">
    <location>
        <begin position="180"/>
        <end position="224"/>
    </location>
</feature>
<evidence type="ECO:0000256" key="3">
    <source>
        <dbReference type="ARBA" id="ARBA00022728"/>
    </source>
</evidence>
<gene>
    <name evidence="10" type="ORF">FisN_4Lh010</name>
</gene>
<dbReference type="PROSITE" id="PS50053">
    <property type="entry name" value="UBIQUITIN_2"/>
    <property type="match status" value="1"/>
</dbReference>
<keyword evidence="4" id="KW-0677">Repeat</keyword>
<dbReference type="SMART" id="SM00648">
    <property type="entry name" value="SWAP"/>
    <property type="match status" value="2"/>
</dbReference>
<dbReference type="Pfam" id="PF01805">
    <property type="entry name" value="Surp"/>
    <property type="match status" value="2"/>
</dbReference>
<dbReference type="InterPro" id="IPR035563">
    <property type="entry name" value="SF3As1_ubi"/>
</dbReference>
<dbReference type="Pfam" id="PF12230">
    <property type="entry name" value="PRP21_like_P"/>
    <property type="match status" value="2"/>
</dbReference>
<evidence type="ECO:0000256" key="6">
    <source>
        <dbReference type="ARBA" id="ARBA00023242"/>
    </source>
</evidence>
<keyword evidence="11" id="KW-1185">Reference proteome</keyword>
<feature type="domain" description="Ubiquitin-like" evidence="8">
    <location>
        <begin position="564"/>
        <end position="653"/>
    </location>
</feature>
<feature type="region of interest" description="Disordered" evidence="7">
    <location>
        <begin position="70"/>
        <end position="106"/>
    </location>
</feature>
<dbReference type="PANTHER" id="PTHR15316">
    <property type="entry name" value="SPLICEOSOME ASSOCIATED PROTEIN 114/SWAP SPLICING FACTOR-RELATED"/>
    <property type="match status" value="1"/>
</dbReference>
<dbReference type="GO" id="GO:0071004">
    <property type="term" value="C:U2-type prespliceosome"/>
    <property type="evidence" value="ECO:0007669"/>
    <property type="project" value="TreeGrafter"/>
</dbReference>
<feature type="region of interest" description="Disordered" evidence="7">
    <location>
        <begin position="312"/>
        <end position="345"/>
    </location>
</feature>
<dbReference type="InterPro" id="IPR000626">
    <property type="entry name" value="Ubiquitin-like_dom"/>
</dbReference>
<comment type="caution">
    <text evidence="10">The sequence shown here is derived from an EMBL/GenBank/DDBJ whole genome shotgun (WGS) entry which is preliminary data.</text>
</comment>
<protein>
    <submittedName>
        <fullName evidence="10">Splicing factor 3A subunit 1</fullName>
    </submittedName>
</protein>
<dbReference type="SUPFAM" id="SSF109905">
    <property type="entry name" value="Surp module (SWAP domain)"/>
    <property type="match status" value="2"/>
</dbReference>
<dbReference type="InterPro" id="IPR029071">
    <property type="entry name" value="Ubiquitin-like_domsf"/>
</dbReference>
<evidence type="ECO:0000313" key="10">
    <source>
        <dbReference type="EMBL" id="GAX24287.1"/>
    </source>
</evidence>
<dbReference type="GO" id="GO:0000381">
    <property type="term" value="P:regulation of alternative mRNA splicing, via spliceosome"/>
    <property type="evidence" value="ECO:0007669"/>
    <property type="project" value="TreeGrafter"/>
</dbReference>
<feature type="compositionally biased region" description="Polar residues" evidence="7">
    <location>
        <begin position="320"/>
        <end position="334"/>
    </location>
</feature>
<keyword evidence="3" id="KW-0747">Spliceosome</keyword>